<dbReference type="RefSeq" id="WP_208503058.1">
    <property type="nucleotide sequence ID" value="NZ_JAGFOA010000003.1"/>
</dbReference>
<protein>
    <submittedName>
        <fullName evidence="2">YqaJ viral recombinase family protein</fullName>
    </submittedName>
</protein>
<sequence>MTATLQATAFVNIMTSRISHVLADDGRTLCGKSGWKRHASASPIFPMCERCTAAGAADVVPASTARIVVPEGAPRETWLAERGEGVTASEVWEIARGGVKTWRRILEAKMNGSRFNGTAATRAGSSREAALLDEAADEVGMVHPNGALWAAADNDLHRATPDGIGIRSEAGLIVVEVKSHEYGWKLDTIPADHLAQVQWQIHVLGATAGLYGFEVRDEDDQPPADGATWIPVPRDDEMIAWLTYRADQFIAWREAGCPEVDDLPDEVAAALAAWAPTKTALDAAAAAEKVTNGAMKKAAAALPFADRFGAVGMGEVGGFQITVSESVSIDDAAWRAAEPEAHARAEELRVELAFLEAAAKRKYPQITRRQSLRFQEVESV</sequence>
<feature type="domain" description="YqaJ viral recombinase" evidence="1">
    <location>
        <begin position="78"/>
        <end position="205"/>
    </location>
</feature>
<comment type="caution">
    <text evidence="2">The sequence shown here is derived from an EMBL/GenBank/DDBJ whole genome shotgun (WGS) entry which is preliminary data.</text>
</comment>
<dbReference type="Gene3D" id="3.90.320.10">
    <property type="match status" value="1"/>
</dbReference>
<proteinExistence type="predicted"/>
<dbReference type="EMBL" id="JAGFOA010000003">
    <property type="protein sequence ID" value="MBO3663704.1"/>
    <property type="molecule type" value="Genomic_DNA"/>
</dbReference>
<reference evidence="2" key="1">
    <citation type="submission" date="2021-03" db="EMBL/GenBank/DDBJ databases">
        <title>Microbacterium sp. nov., a novel actinobacterium isolated from cow dung.</title>
        <authorList>
            <person name="Zhang L."/>
        </authorList>
    </citation>
    <scope>NUCLEOTIDE SEQUENCE</scope>
    <source>
        <strain evidence="2">NEAU-LLB</strain>
    </source>
</reference>
<name>A0A939TU66_9MICO</name>
<dbReference type="InterPro" id="IPR011335">
    <property type="entry name" value="Restrct_endonuc-II-like"/>
</dbReference>
<keyword evidence="3" id="KW-1185">Reference proteome</keyword>
<evidence type="ECO:0000313" key="3">
    <source>
        <dbReference type="Proteomes" id="UP000680132"/>
    </source>
</evidence>
<dbReference type="Proteomes" id="UP000680132">
    <property type="component" value="Unassembled WGS sequence"/>
</dbReference>
<evidence type="ECO:0000313" key="2">
    <source>
        <dbReference type="EMBL" id="MBO3663704.1"/>
    </source>
</evidence>
<dbReference type="AlphaFoldDB" id="A0A939TU66"/>
<dbReference type="InterPro" id="IPR011604">
    <property type="entry name" value="PDDEXK-like_dom_sf"/>
</dbReference>
<accession>A0A939TU66</accession>
<dbReference type="InterPro" id="IPR019080">
    <property type="entry name" value="YqaJ_viral_recombinase"/>
</dbReference>
<gene>
    <name evidence="2" type="ORF">J5V96_09270</name>
</gene>
<organism evidence="2 3">
    <name type="scientific">Microbacterium stercoris</name>
    <dbReference type="NCBI Taxonomy" id="2820289"/>
    <lineage>
        <taxon>Bacteria</taxon>
        <taxon>Bacillati</taxon>
        <taxon>Actinomycetota</taxon>
        <taxon>Actinomycetes</taxon>
        <taxon>Micrococcales</taxon>
        <taxon>Microbacteriaceae</taxon>
        <taxon>Microbacterium</taxon>
    </lineage>
</organism>
<dbReference type="Pfam" id="PF09588">
    <property type="entry name" value="YqaJ"/>
    <property type="match status" value="1"/>
</dbReference>
<evidence type="ECO:0000259" key="1">
    <source>
        <dbReference type="Pfam" id="PF09588"/>
    </source>
</evidence>
<dbReference type="SUPFAM" id="SSF52980">
    <property type="entry name" value="Restriction endonuclease-like"/>
    <property type="match status" value="1"/>
</dbReference>